<evidence type="ECO:0000259" key="2">
    <source>
        <dbReference type="Pfam" id="PF00144"/>
    </source>
</evidence>
<evidence type="ECO:0000256" key="1">
    <source>
        <dbReference type="SAM" id="SignalP"/>
    </source>
</evidence>
<dbReference type="STRING" id="1176587.A8C56_11500"/>
<protein>
    <recommendedName>
        <fullName evidence="2">Beta-lactamase-related domain-containing protein</fullName>
    </recommendedName>
</protein>
<sequence>MRFPFFLYLLLAMTMLNGLASANAQGFDAALEKLVARQYASAAAPGAAVFVLQGKDRFVKGYGLADLTKRLPVTPQTQFRLASVSKQFTARSIYELIRSGKLQYTTALGTLFNDLPKAVRAITVRQLLQHCSGILDYENLIPADQHAQLSDEDVLRLIQTKDSVYFQPGSKFRYSNTGYCLLALIVQKLGGMRYEDFVKQQVFDPLALNEALVAHPGVFIPHRAYGYHPEGNGFRFADQSLTSATKGDGGVYMSVEAYARWARVLIESATDSNGYFNTIIKDPFPVKDGIGYNLGWFICTEADGSTAVFHSGESTGFHNIVYINPHKNTMVIIFSNRDDFKIAALFQDITAQVGIGPKALAIAHTPLFNWLNSLYAEQ</sequence>
<dbReference type="EMBL" id="CP015772">
    <property type="protein sequence ID" value="ANH81519.1"/>
    <property type="molecule type" value="Genomic_DNA"/>
</dbReference>
<evidence type="ECO:0000313" key="4">
    <source>
        <dbReference type="Proteomes" id="UP000077667"/>
    </source>
</evidence>
<keyword evidence="1" id="KW-0732">Signal</keyword>
<reference evidence="3 4" key="1">
    <citation type="submission" date="2016-05" db="EMBL/GenBank/DDBJ databases">
        <title>Niabella ginsenosidivorans BS26 whole genome sequencing.</title>
        <authorList>
            <person name="Im W.T."/>
            <person name="Siddiqi M.Z."/>
        </authorList>
    </citation>
    <scope>NUCLEOTIDE SEQUENCE [LARGE SCALE GENOMIC DNA]</scope>
    <source>
        <strain evidence="3 4">BS26</strain>
    </source>
</reference>
<feature type="domain" description="Beta-lactamase-related" evidence="2">
    <location>
        <begin position="32"/>
        <end position="339"/>
    </location>
</feature>
<dbReference type="InterPro" id="IPR012338">
    <property type="entry name" value="Beta-lactam/transpept-like"/>
</dbReference>
<keyword evidence="4" id="KW-1185">Reference proteome</keyword>
<dbReference type="InterPro" id="IPR050491">
    <property type="entry name" value="AmpC-like"/>
</dbReference>
<evidence type="ECO:0000313" key="3">
    <source>
        <dbReference type="EMBL" id="ANH81519.1"/>
    </source>
</evidence>
<dbReference type="InterPro" id="IPR001466">
    <property type="entry name" value="Beta-lactam-related"/>
</dbReference>
<dbReference type="SUPFAM" id="SSF56601">
    <property type="entry name" value="beta-lactamase/transpeptidase-like"/>
    <property type="match status" value="1"/>
</dbReference>
<dbReference type="PANTHER" id="PTHR46825">
    <property type="entry name" value="D-ALANYL-D-ALANINE-CARBOXYPEPTIDASE/ENDOPEPTIDASE AMPH"/>
    <property type="match status" value="1"/>
</dbReference>
<dbReference type="Pfam" id="PF00144">
    <property type="entry name" value="Beta-lactamase"/>
    <property type="match status" value="1"/>
</dbReference>
<feature type="chain" id="PRO_5008389792" description="Beta-lactamase-related domain-containing protein" evidence="1">
    <location>
        <begin position="25"/>
        <end position="378"/>
    </location>
</feature>
<dbReference type="Gene3D" id="3.40.710.10">
    <property type="entry name" value="DD-peptidase/beta-lactamase superfamily"/>
    <property type="match status" value="1"/>
</dbReference>
<accession>A0A1A9I384</accession>
<dbReference type="Proteomes" id="UP000077667">
    <property type="component" value="Chromosome"/>
</dbReference>
<proteinExistence type="predicted"/>
<name>A0A1A9I384_9BACT</name>
<organism evidence="3 4">
    <name type="scientific">Niabella ginsenosidivorans</name>
    <dbReference type="NCBI Taxonomy" id="1176587"/>
    <lineage>
        <taxon>Bacteria</taxon>
        <taxon>Pseudomonadati</taxon>
        <taxon>Bacteroidota</taxon>
        <taxon>Chitinophagia</taxon>
        <taxon>Chitinophagales</taxon>
        <taxon>Chitinophagaceae</taxon>
        <taxon>Niabella</taxon>
    </lineage>
</organism>
<feature type="signal peptide" evidence="1">
    <location>
        <begin position="1"/>
        <end position="24"/>
    </location>
</feature>
<dbReference type="AlphaFoldDB" id="A0A1A9I384"/>
<gene>
    <name evidence="3" type="ORF">A8C56_11500</name>
</gene>
<dbReference type="KEGG" id="nia:A8C56_11500"/>
<dbReference type="PANTHER" id="PTHR46825:SF9">
    <property type="entry name" value="BETA-LACTAMASE-RELATED DOMAIN-CONTAINING PROTEIN"/>
    <property type="match status" value="1"/>
</dbReference>